<name>T0JBH2_9SPHN</name>
<dbReference type="STRING" id="1346791.M529_00570"/>
<dbReference type="AlphaFoldDB" id="T0JBH2"/>
<evidence type="ECO:0000313" key="2">
    <source>
        <dbReference type="EMBL" id="EQB34142.1"/>
    </source>
</evidence>
<proteinExistence type="predicted"/>
<protein>
    <submittedName>
        <fullName evidence="2">Uncharacterized protein</fullName>
    </submittedName>
</protein>
<gene>
    <name evidence="2" type="ORF">M529_00570</name>
</gene>
<dbReference type="RefSeq" id="WP_021316176.1">
    <property type="nucleotide sequence ID" value="NZ_AUWY01000019.1"/>
</dbReference>
<dbReference type="Proteomes" id="UP000015523">
    <property type="component" value="Unassembled WGS sequence"/>
</dbReference>
<comment type="caution">
    <text evidence="2">The sequence shown here is derived from an EMBL/GenBank/DDBJ whole genome shotgun (WGS) entry which is preliminary data.</text>
</comment>
<feature type="transmembrane region" description="Helical" evidence="1">
    <location>
        <begin position="22"/>
        <end position="43"/>
    </location>
</feature>
<accession>T0JBH2</accession>
<feature type="transmembrane region" description="Helical" evidence="1">
    <location>
        <begin position="78"/>
        <end position="98"/>
    </location>
</feature>
<sequence>MSASRSIVREFSGATSDMAHPYAYSFFMSLAMCVFVGFVFSVIAGSHFNERETGVVSLGFLIGGFVFAWLMGTFSTEYGTASAGGFGLGLLGMGFLFLRGEDKNG</sequence>
<feature type="transmembrane region" description="Helical" evidence="1">
    <location>
        <begin position="55"/>
        <end position="72"/>
    </location>
</feature>
<dbReference type="EMBL" id="AUWY01000019">
    <property type="protein sequence ID" value="EQB34142.1"/>
    <property type="molecule type" value="Genomic_DNA"/>
</dbReference>
<reference evidence="2 3" key="1">
    <citation type="journal article" date="2013" name="Genome Announc.">
        <title>Draft Genome Sequence of Sphingobium ummariense Strain RL-3, a Hexachlorocyclohexane-Degrading Bacterium.</title>
        <authorList>
            <person name="Kohli P."/>
            <person name="Dua A."/>
            <person name="Sangwan N."/>
            <person name="Oldach P."/>
            <person name="Khurana J.P."/>
            <person name="Lal R."/>
        </authorList>
    </citation>
    <scope>NUCLEOTIDE SEQUENCE [LARGE SCALE GENOMIC DNA]</scope>
    <source>
        <strain evidence="2 3">RL-3</strain>
    </source>
</reference>
<keyword evidence="1" id="KW-0472">Membrane</keyword>
<evidence type="ECO:0000256" key="1">
    <source>
        <dbReference type="SAM" id="Phobius"/>
    </source>
</evidence>
<organism evidence="2 3">
    <name type="scientific">Sphingobium ummariense RL-3</name>
    <dbReference type="NCBI Taxonomy" id="1346791"/>
    <lineage>
        <taxon>Bacteria</taxon>
        <taxon>Pseudomonadati</taxon>
        <taxon>Pseudomonadota</taxon>
        <taxon>Alphaproteobacteria</taxon>
        <taxon>Sphingomonadales</taxon>
        <taxon>Sphingomonadaceae</taxon>
        <taxon>Sphingobium</taxon>
    </lineage>
</organism>
<keyword evidence="1" id="KW-1133">Transmembrane helix</keyword>
<keyword evidence="1" id="KW-0812">Transmembrane</keyword>
<keyword evidence="3" id="KW-1185">Reference proteome</keyword>
<evidence type="ECO:0000313" key="3">
    <source>
        <dbReference type="Proteomes" id="UP000015523"/>
    </source>
</evidence>